<proteinExistence type="predicted"/>
<dbReference type="Gene3D" id="3.40.720.10">
    <property type="entry name" value="Alkaline Phosphatase, subunit A"/>
    <property type="match status" value="1"/>
</dbReference>
<dbReference type="InterPro" id="IPR017850">
    <property type="entry name" value="Alkaline_phosphatase_core_sf"/>
</dbReference>
<evidence type="ECO:0000313" key="2">
    <source>
        <dbReference type="Proteomes" id="UP000276133"/>
    </source>
</evidence>
<accession>A0A3M7T8M2</accession>
<dbReference type="Proteomes" id="UP000276133">
    <property type="component" value="Unassembled WGS sequence"/>
</dbReference>
<reference evidence="1 2" key="1">
    <citation type="journal article" date="2018" name="Sci. Rep.">
        <title>Genomic signatures of local adaptation to the degree of environmental predictability in rotifers.</title>
        <authorList>
            <person name="Franch-Gras L."/>
            <person name="Hahn C."/>
            <person name="Garcia-Roger E.M."/>
            <person name="Carmona M.J."/>
            <person name="Serra M."/>
            <person name="Gomez A."/>
        </authorList>
    </citation>
    <scope>NUCLEOTIDE SEQUENCE [LARGE SCALE GENOMIC DNA]</scope>
    <source>
        <strain evidence="1">HYR1</strain>
    </source>
</reference>
<dbReference type="SUPFAM" id="SSF53649">
    <property type="entry name" value="Alkaline phosphatase-like"/>
    <property type="match status" value="1"/>
</dbReference>
<dbReference type="STRING" id="10195.A0A3M7T8M2"/>
<name>A0A3M7T8M2_BRAPC</name>
<dbReference type="EMBL" id="REGN01000143">
    <property type="protein sequence ID" value="RNA44170.1"/>
    <property type="molecule type" value="Genomic_DNA"/>
</dbReference>
<dbReference type="PANTHER" id="PTHR10974:SF6">
    <property type="entry name" value="PROTEIN CBG19234"/>
    <property type="match status" value="1"/>
</dbReference>
<keyword evidence="2" id="KW-1185">Reference proteome</keyword>
<dbReference type="GO" id="GO:0005615">
    <property type="term" value="C:extracellular space"/>
    <property type="evidence" value="ECO:0007669"/>
    <property type="project" value="TreeGrafter"/>
</dbReference>
<sequence length="620" mass="72885">FCSLISILVVKQYSNLTHDKHLKDNQHSIDFYQKHLWPRQSPEQELTCKLPRLNFEGHEHIEKYQECKLKEEFGFLKNSHWYFNKTVISKYKNFECSYRNINRNDDFDLVYSKYVKLKESQKIDHQVIEVNCLQKDKKKQVLYNNLHVQIVNRIHLRQKVQANNDKCKPLNILLLSYDSISRVSWFKRLPQTTEYLINQMNTTVLYGHNIIGDGTPACMIPVLTGKTEEELPSTLKSDPKGQYVDQVYPFIWNDLHKKGYMSFHMEDWPQVSAFTYRLRGFSNKTAHHYMRSYQLGLWKRVQNAYFTHKDDLCIGSVKRSKKSLDLVQEFIDMYKTKSNYAAIMHYIENSHDGNERANHLDQDLKNFLSHNFEAGNLNNTALFLYSDHGSRFGMDRWSNQGDLEERLPFVSLFLPQSFTKSRPDQFKNLQINSQQLTTPFDIHQTIRELSCTKESEKIKHIRAISLLDKIPVNRTCQSIGLSTHYCVCDQNWQFLDIKEKFSLHSAEYIVSYLNKVLSKAKDYCVPLRLKEISYVKKAKIGGEVYYKINLATEPNHARYEALVKFDQTEKKLLIKSTNSVSRLDAYGSQPKCLESVPPSKNLTVDLRKFCLCKPKRRLKV</sequence>
<feature type="non-terminal residue" evidence="1">
    <location>
        <position position="1"/>
    </location>
</feature>
<dbReference type="CDD" id="cd16021">
    <property type="entry name" value="ALP_like"/>
    <property type="match status" value="1"/>
</dbReference>
<evidence type="ECO:0000313" key="1">
    <source>
        <dbReference type="EMBL" id="RNA44170.1"/>
    </source>
</evidence>
<dbReference type="PANTHER" id="PTHR10974">
    <property type="entry name" value="FI08016P-RELATED"/>
    <property type="match status" value="1"/>
</dbReference>
<dbReference type="AlphaFoldDB" id="A0A3M7T8M2"/>
<organism evidence="1 2">
    <name type="scientific">Brachionus plicatilis</name>
    <name type="common">Marine rotifer</name>
    <name type="synonym">Brachionus muelleri</name>
    <dbReference type="NCBI Taxonomy" id="10195"/>
    <lineage>
        <taxon>Eukaryota</taxon>
        <taxon>Metazoa</taxon>
        <taxon>Spiralia</taxon>
        <taxon>Gnathifera</taxon>
        <taxon>Rotifera</taxon>
        <taxon>Eurotatoria</taxon>
        <taxon>Monogononta</taxon>
        <taxon>Pseudotrocha</taxon>
        <taxon>Ploima</taxon>
        <taxon>Brachionidae</taxon>
        <taxon>Brachionus</taxon>
    </lineage>
</organism>
<dbReference type="OrthoDB" id="413313at2759"/>
<comment type="caution">
    <text evidence="1">The sequence shown here is derived from an EMBL/GenBank/DDBJ whole genome shotgun (WGS) entry which is preliminary data.</text>
</comment>
<protein>
    <submittedName>
        <fullName evidence="1">DUF229 domain containing</fullName>
    </submittedName>
</protein>
<dbReference type="Pfam" id="PF02995">
    <property type="entry name" value="DUF229"/>
    <property type="match status" value="1"/>
</dbReference>
<dbReference type="FunFam" id="3.40.720.10:FF:000017">
    <property type="entry name" value="Predicted protein"/>
    <property type="match status" value="1"/>
</dbReference>
<gene>
    <name evidence="1" type="ORF">BpHYR1_027212</name>
</gene>
<dbReference type="InterPro" id="IPR004245">
    <property type="entry name" value="DUF229"/>
</dbReference>